<keyword evidence="2" id="KW-1133">Transmembrane helix</keyword>
<dbReference type="PhylomeDB" id="B8LUR1"/>
<dbReference type="InterPro" id="IPR007720">
    <property type="entry name" value="PigQ/GPI1"/>
</dbReference>
<dbReference type="OMA" id="HPTRMQY"/>
<keyword evidence="2" id="KW-0812">Transmembrane</keyword>
<dbReference type="Pfam" id="PF05024">
    <property type="entry name" value="Gpi1"/>
    <property type="match status" value="1"/>
</dbReference>
<dbReference type="AlphaFoldDB" id="B8LUR1"/>
<sequence>MHPFSVLTLGIFVAGYITARWDLVTRLYELAIFAWDHGVVTRTAKGFVLLSAILFIIIIPLNCLASKEIDLHPRVVQQASLSWFIWKDDNMIIGDGLLRVFWPNDIPRSSSPGVIIGWRNSELDLFVITVLEDVEPKSVDNALRTGILYRNCPHPIAQLFVLCGKSAMHVLGSTNPTEPPTTFDASHLSVTTKPSHKVPRVFCPPETNISVQVILFNRPHPTRMQYMSLEPISLALADKQMNDGKGVSFTPIDADEEQEKARSRKLIEKLKWHTVVRHVPSQKEVALPIILNQVNCAFEVGQLIGKNSRLIGTRGKRSMSVSERVVESATTIWDFFVDMFWQWLWPVLTRCFVFGLVCHRAVAELVLRLLEWRARPDAAALKDISATAQQVDIRLQQFCYWPIQYVKLRQRKDNWESVTTSHPDYIRFYNSLWLVANDVIIGIALGSYIIDNAQWVASQIDYLITDWTVEGLQRTISWLMGWPAGLKLNNELAAFLGDLFLWVIEHWAACIANLQPYLPHLIYIIGCSSFAGASMPIALFSDLLSIITIHIYSFYIASARIFNWQLSIIISLFHLFRGKKRNVLRNRIDSCDYDLDQLLLGTILFTVLFFLLPTVIVFYIAFASARMLIISLKAALDTWLAFLNHFPLFALMLRAKDPGRLPGGIYFSLREEVIKPSSKEKGAEAIRISYIHLESTPLSLRAMFDQYFQLGHRLRKHYLSPSVILCLVTGRFVPPIHRRNLYSMQYSMLPAHRAGMFEVWKRLTEKKSVSTSSSGSRGMNGGIGNGLVKVPSNYMSNGGGRRSHR</sequence>
<dbReference type="VEuPathDB" id="FungiDB:TSTA_073080"/>
<keyword evidence="4" id="KW-1185">Reference proteome</keyword>
<feature type="region of interest" description="Disordered" evidence="1">
    <location>
        <begin position="770"/>
        <end position="805"/>
    </location>
</feature>
<gene>
    <name evidence="3" type="ORF">TSTA_073080</name>
</gene>
<keyword evidence="2" id="KW-0472">Membrane</keyword>
<feature type="transmembrane region" description="Helical" evidence="2">
    <location>
        <begin position="552"/>
        <end position="576"/>
    </location>
</feature>
<dbReference type="GO" id="GO:0016740">
    <property type="term" value="F:transferase activity"/>
    <property type="evidence" value="ECO:0007669"/>
    <property type="project" value="UniProtKB-KW"/>
</dbReference>
<feature type="transmembrane region" description="Helical" evidence="2">
    <location>
        <begin position="492"/>
        <end position="514"/>
    </location>
</feature>
<accession>B8LUR1</accession>
<reference evidence="4" key="1">
    <citation type="journal article" date="2015" name="Genome Announc.">
        <title>Genome sequence of the AIDS-associated pathogen Penicillium marneffei (ATCC18224) and its near taxonomic relative Talaromyces stipitatus (ATCC10500).</title>
        <authorList>
            <person name="Nierman W.C."/>
            <person name="Fedorova-Abrams N.D."/>
            <person name="Andrianopoulos A."/>
        </authorList>
    </citation>
    <scope>NUCLEOTIDE SEQUENCE [LARGE SCALE GENOMIC DNA]</scope>
    <source>
        <strain evidence="4">ATCC 10500 / CBS 375.48 / QM 6759 / NRRL 1006</strain>
    </source>
</reference>
<evidence type="ECO:0000256" key="2">
    <source>
        <dbReference type="SAM" id="Phobius"/>
    </source>
</evidence>
<dbReference type="RefSeq" id="XP_002341305.1">
    <property type="nucleotide sequence ID" value="XM_002341264.1"/>
</dbReference>
<evidence type="ECO:0000256" key="1">
    <source>
        <dbReference type="SAM" id="MobiDB-lite"/>
    </source>
</evidence>
<evidence type="ECO:0000313" key="3">
    <source>
        <dbReference type="EMBL" id="EED23918.1"/>
    </source>
</evidence>
<feature type="transmembrane region" description="Helical" evidence="2">
    <location>
        <begin position="432"/>
        <end position="450"/>
    </location>
</feature>
<dbReference type="eggNOG" id="KOG1183">
    <property type="taxonomic scope" value="Eukaryota"/>
</dbReference>
<dbReference type="PANTHER" id="PTHR21329:SF3">
    <property type="entry name" value="PHOSPHATIDYLINOSITOL N-ACETYLGLUCOSAMINYLTRANSFERASE SUBUNIT Q"/>
    <property type="match status" value="1"/>
</dbReference>
<protein>
    <submittedName>
        <fullName evidence="3">N-acetylglucosaminyl transferase component Gpi1</fullName>
    </submittedName>
</protein>
<dbReference type="GO" id="GO:0005783">
    <property type="term" value="C:endoplasmic reticulum"/>
    <property type="evidence" value="ECO:0007669"/>
    <property type="project" value="TreeGrafter"/>
</dbReference>
<keyword evidence="3" id="KW-0808">Transferase</keyword>
<dbReference type="FunCoup" id="B8LUR1">
    <property type="interactions" value="92"/>
</dbReference>
<dbReference type="OrthoDB" id="70250at2759"/>
<dbReference type="GeneID" id="8110231"/>
<proteinExistence type="predicted"/>
<evidence type="ECO:0000313" key="4">
    <source>
        <dbReference type="Proteomes" id="UP000001745"/>
    </source>
</evidence>
<feature type="transmembrane region" description="Helical" evidence="2">
    <location>
        <begin position="521"/>
        <end position="540"/>
    </location>
</feature>
<dbReference type="EMBL" id="EQ962652">
    <property type="protein sequence ID" value="EED23918.1"/>
    <property type="molecule type" value="Genomic_DNA"/>
</dbReference>
<name>B8LUR1_TALSN</name>
<dbReference type="STRING" id="441959.B8LUR1"/>
<dbReference type="PANTHER" id="PTHR21329">
    <property type="entry name" value="PHOSPHATIDYLINOSITOL N-ACETYLGLUCOSAMINYLTRANSFERASE SUBUNIT Q-RELATED"/>
    <property type="match status" value="1"/>
</dbReference>
<dbReference type="GO" id="GO:0016020">
    <property type="term" value="C:membrane"/>
    <property type="evidence" value="ECO:0007669"/>
    <property type="project" value="InterPro"/>
</dbReference>
<dbReference type="GO" id="GO:0006506">
    <property type="term" value="P:GPI anchor biosynthetic process"/>
    <property type="evidence" value="ECO:0007669"/>
    <property type="project" value="InterPro"/>
</dbReference>
<feature type="transmembrane region" description="Helical" evidence="2">
    <location>
        <begin position="597"/>
        <end position="622"/>
    </location>
</feature>
<organism evidence="3 4">
    <name type="scientific">Talaromyces stipitatus (strain ATCC 10500 / CBS 375.48 / QM 6759 / NRRL 1006)</name>
    <name type="common">Penicillium stipitatum</name>
    <dbReference type="NCBI Taxonomy" id="441959"/>
    <lineage>
        <taxon>Eukaryota</taxon>
        <taxon>Fungi</taxon>
        <taxon>Dikarya</taxon>
        <taxon>Ascomycota</taxon>
        <taxon>Pezizomycotina</taxon>
        <taxon>Eurotiomycetes</taxon>
        <taxon>Eurotiomycetidae</taxon>
        <taxon>Eurotiales</taxon>
        <taxon>Trichocomaceae</taxon>
        <taxon>Talaromyces</taxon>
        <taxon>Talaromyces sect. Talaromyces</taxon>
    </lineage>
</organism>
<dbReference type="HOGENOM" id="CLU_007914_2_0_1"/>
<feature type="transmembrane region" description="Helical" evidence="2">
    <location>
        <begin position="43"/>
        <end position="64"/>
    </location>
</feature>
<dbReference type="Proteomes" id="UP000001745">
    <property type="component" value="Unassembled WGS sequence"/>
</dbReference>
<dbReference type="InParanoid" id="B8LUR1"/>